<dbReference type="PANTHER" id="PTHR32472:SF11">
    <property type="entry name" value="DISEASE RESISTANCE PROTEIN (TIR-NBS CLASS)"/>
    <property type="match status" value="1"/>
</dbReference>
<dbReference type="AlphaFoldDB" id="A0AAV3NR16"/>
<reference evidence="3 4" key="1">
    <citation type="submission" date="2024-01" db="EMBL/GenBank/DDBJ databases">
        <title>The complete chloroplast genome sequence of Lithospermum erythrorhizon: insights into the phylogenetic relationship among Boraginaceae species and the maternal lineages of purple gromwells.</title>
        <authorList>
            <person name="Okada T."/>
            <person name="Watanabe K."/>
        </authorList>
    </citation>
    <scope>NUCLEOTIDE SEQUENCE [LARGE SCALE GENOMIC DNA]</scope>
</reference>
<comment type="caution">
    <text evidence="3">The sequence shown here is derived from an EMBL/GenBank/DDBJ whole genome shotgun (WGS) entry which is preliminary data.</text>
</comment>
<accession>A0AAV3NR16</accession>
<dbReference type="Gene3D" id="3.40.50.10140">
    <property type="entry name" value="Toll/interleukin-1 receptor homology (TIR) domain"/>
    <property type="match status" value="1"/>
</dbReference>
<dbReference type="InterPro" id="IPR035897">
    <property type="entry name" value="Toll_tir_struct_dom_sf"/>
</dbReference>
<dbReference type="Gene3D" id="3.40.50.300">
    <property type="entry name" value="P-loop containing nucleotide triphosphate hydrolases"/>
    <property type="match status" value="1"/>
</dbReference>
<dbReference type="SUPFAM" id="SSF52540">
    <property type="entry name" value="P-loop containing nucleoside triphosphate hydrolases"/>
    <property type="match status" value="1"/>
</dbReference>
<dbReference type="PANTHER" id="PTHR32472">
    <property type="entry name" value="DNA REPAIR PROTEIN RADA"/>
    <property type="match status" value="1"/>
</dbReference>
<dbReference type="InterPro" id="IPR027417">
    <property type="entry name" value="P-loop_NTPase"/>
</dbReference>
<gene>
    <name evidence="3" type="ORF">LIER_02488</name>
</gene>
<organism evidence="3 4">
    <name type="scientific">Lithospermum erythrorhizon</name>
    <name type="common">Purple gromwell</name>
    <name type="synonym">Lithospermum officinale var. erythrorhizon</name>
    <dbReference type="NCBI Taxonomy" id="34254"/>
    <lineage>
        <taxon>Eukaryota</taxon>
        <taxon>Viridiplantae</taxon>
        <taxon>Streptophyta</taxon>
        <taxon>Embryophyta</taxon>
        <taxon>Tracheophyta</taxon>
        <taxon>Spermatophyta</taxon>
        <taxon>Magnoliopsida</taxon>
        <taxon>eudicotyledons</taxon>
        <taxon>Gunneridae</taxon>
        <taxon>Pentapetalae</taxon>
        <taxon>asterids</taxon>
        <taxon>lamiids</taxon>
        <taxon>Boraginales</taxon>
        <taxon>Boraginaceae</taxon>
        <taxon>Boraginoideae</taxon>
        <taxon>Lithospermeae</taxon>
        <taxon>Lithospermum</taxon>
    </lineage>
</organism>
<feature type="region of interest" description="Disordered" evidence="1">
    <location>
        <begin position="1"/>
        <end position="23"/>
    </location>
</feature>
<evidence type="ECO:0000259" key="2">
    <source>
        <dbReference type="PROSITE" id="PS50104"/>
    </source>
</evidence>
<dbReference type="PROSITE" id="PS50104">
    <property type="entry name" value="TIR"/>
    <property type="match status" value="1"/>
</dbReference>
<dbReference type="EMBL" id="BAABME010000271">
    <property type="protein sequence ID" value="GAA0141317.1"/>
    <property type="molecule type" value="Genomic_DNA"/>
</dbReference>
<dbReference type="SMART" id="SM00382">
    <property type="entry name" value="AAA"/>
    <property type="match status" value="1"/>
</dbReference>
<dbReference type="Pfam" id="PF25895">
    <property type="entry name" value="WHD_plant_disease"/>
    <property type="match status" value="1"/>
</dbReference>
<dbReference type="InterPro" id="IPR003593">
    <property type="entry name" value="AAA+_ATPase"/>
</dbReference>
<evidence type="ECO:0000256" key="1">
    <source>
        <dbReference type="SAM" id="MobiDB-lite"/>
    </source>
</evidence>
<dbReference type="FunFam" id="3.40.50.300:FF:000908">
    <property type="entry name" value="p-loop containing nucleoside triphosphate hydrolase superfamily protein"/>
    <property type="match status" value="1"/>
</dbReference>
<sequence length="985" mass="112539">MDLKEESARFGSLPITTSRNLSSSSSQFYSANQSPFFSPKSPSSRLPINSGKPCFGTHTNVDPLDINSKVAEPFIDVVNAPRTSNNLQKLDPASSSTCISSYTLSNFGVDHEYDSPGHKGRHRKFGRLYETSETPVSTSLSSNRLRGCDVFIGFHGSKPLLLRFTNWLRAELEVQGLSCFVTDRARCRNPRKHRTAEKAMDACSFGVVILTRKSFRNPYAIEELRFFSSKKNLVPIYFDLAPDDCLVRDIIEKRGELWEKHGGELWLVYEGLEREWRDAVSALSRVDEWKLEAQDGKWRDCILRAVTLLALRLGRRSVVDRLTKWREKAEKEEFPFPRNENFVGRKKELSELEFMLFGDVSGDAERDYFDIKARPRKKNLTIGWSRSNSIDEKRRERKGDFSKRKGKEPIVWKESDKDIEMQNTEFSQAQVQTPKLEGKNRRRRRSMKIIYGKGIGCVSGESGIGKTELLLEFAYRFHQRYKMVLWIGGESRYIRQNYLNLWSFLEIDVGVDNYLEKSRLRSFEEQEEAAIARVRKELMRNIPFLVIIDNLESEKDWWDHKLIMDLLPRFGGETHVIISTRLSRVMNFEPLKLSYLSGVEAMTLMQGGTRDYPIAEVDVLRTIEEKLGRLTLGLAIVGAILSELPISPSRLLDTINRMPSKDVSWTGREYHGLRRKHFLLQLVEVCFSIFDHAEGPRSLATRMVLASGWFAPSPIPVSLLALAAHKVPEKHHHRRYWRKVLCSLTCAFSSSYARKSEAEASSLLLRFNIARSCAKDGHIQFNQILKLYARKRAVIGVAQAMVQAVISKSSIAQHSQHIWAACFLIFGLGNEPVVVELKVSELLFLVKEIILPLAIRTFITFSRCSAALELLRVCTDALEAADEAFVTPVEKWLDKSLCWRPIQTNAQLNPFLWQELALSRATVLEIRAKLMMRGGQFDIGDDLIRKSIFIRTSICGEDHPDTVSAQETLGKITRLLSNIQNHTSP</sequence>
<dbReference type="Proteomes" id="UP001454036">
    <property type="component" value="Unassembled WGS sequence"/>
</dbReference>
<dbReference type="GO" id="GO:0007165">
    <property type="term" value="P:signal transduction"/>
    <property type="evidence" value="ECO:0007669"/>
    <property type="project" value="InterPro"/>
</dbReference>
<name>A0AAV3NR16_LITER</name>
<dbReference type="InterPro" id="IPR058874">
    <property type="entry name" value="WHD_plant"/>
</dbReference>
<evidence type="ECO:0000313" key="3">
    <source>
        <dbReference type="EMBL" id="GAA0141317.1"/>
    </source>
</evidence>
<keyword evidence="4" id="KW-1185">Reference proteome</keyword>
<dbReference type="SUPFAM" id="SSF52200">
    <property type="entry name" value="Toll/Interleukin receptor TIR domain"/>
    <property type="match status" value="1"/>
</dbReference>
<evidence type="ECO:0000313" key="4">
    <source>
        <dbReference type="Proteomes" id="UP001454036"/>
    </source>
</evidence>
<dbReference type="GO" id="GO:0000725">
    <property type="term" value="P:recombinational repair"/>
    <property type="evidence" value="ECO:0007669"/>
    <property type="project" value="TreeGrafter"/>
</dbReference>
<protein>
    <submittedName>
        <fullName evidence="3">DNA metabolism protein</fullName>
    </submittedName>
</protein>
<dbReference type="InterPro" id="IPR000157">
    <property type="entry name" value="TIR_dom"/>
</dbReference>
<proteinExistence type="predicted"/>
<feature type="domain" description="TIR" evidence="2">
    <location>
        <begin position="146"/>
        <end position="283"/>
    </location>
</feature>